<accession>A0A4C1VXD6</accession>
<protein>
    <submittedName>
        <fullName evidence="1">Uncharacterized protein</fullName>
    </submittedName>
</protein>
<dbReference type="EMBL" id="BGZK01000419">
    <property type="protein sequence ID" value="GBP42497.1"/>
    <property type="molecule type" value="Genomic_DNA"/>
</dbReference>
<organism evidence="1 2">
    <name type="scientific">Eumeta variegata</name>
    <name type="common">Bagworm moth</name>
    <name type="synonym">Eumeta japonica</name>
    <dbReference type="NCBI Taxonomy" id="151549"/>
    <lineage>
        <taxon>Eukaryota</taxon>
        <taxon>Metazoa</taxon>
        <taxon>Ecdysozoa</taxon>
        <taxon>Arthropoda</taxon>
        <taxon>Hexapoda</taxon>
        <taxon>Insecta</taxon>
        <taxon>Pterygota</taxon>
        <taxon>Neoptera</taxon>
        <taxon>Endopterygota</taxon>
        <taxon>Lepidoptera</taxon>
        <taxon>Glossata</taxon>
        <taxon>Ditrysia</taxon>
        <taxon>Tineoidea</taxon>
        <taxon>Psychidae</taxon>
        <taxon>Oiketicinae</taxon>
        <taxon>Eumeta</taxon>
    </lineage>
</organism>
<name>A0A4C1VXD6_EUMVA</name>
<dbReference type="AlphaFoldDB" id="A0A4C1VXD6"/>
<proteinExistence type="predicted"/>
<comment type="caution">
    <text evidence="1">The sequence shown here is derived from an EMBL/GenBank/DDBJ whole genome shotgun (WGS) entry which is preliminary data.</text>
</comment>
<dbReference type="Proteomes" id="UP000299102">
    <property type="component" value="Unassembled WGS sequence"/>
</dbReference>
<gene>
    <name evidence="1" type="ORF">EVAR_29301_1</name>
</gene>
<sequence length="141" mass="15691">MCILHIAAKSDCAVTVRRRQVQSFELAPIRGTSSVKIRRIIYCTGCSITCYTRCGPSPKRSPTFIHVAVYCAGDAGPAIVCLSDSGCDCRVICGHLEKCLADVLNLFPWRWELFAIPERDVGRATGRNNIRRTRGVYALWL</sequence>
<evidence type="ECO:0000313" key="1">
    <source>
        <dbReference type="EMBL" id="GBP42497.1"/>
    </source>
</evidence>
<reference evidence="1 2" key="1">
    <citation type="journal article" date="2019" name="Commun. Biol.">
        <title>The bagworm genome reveals a unique fibroin gene that provides high tensile strength.</title>
        <authorList>
            <person name="Kono N."/>
            <person name="Nakamura H."/>
            <person name="Ohtoshi R."/>
            <person name="Tomita M."/>
            <person name="Numata K."/>
            <person name="Arakawa K."/>
        </authorList>
    </citation>
    <scope>NUCLEOTIDE SEQUENCE [LARGE SCALE GENOMIC DNA]</scope>
</reference>
<keyword evidence="2" id="KW-1185">Reference proteome</keyword>
<evidence type="ECO:0000313" key="2">
    <source>
        <dbReference type="Proteomes" id="UP000299102"/>
    </source>
</evidence>